<dbReference type="Gene3D" id="3.30.70.940">
    <property type="entry name" value="NusG, N-terminal domain"/>
    <property type="match status" value="1"/>
</dbReference>
<dbReference type="GO" id="GO:0003729">
    <property type="term" value="F:mRNA binding"/>
    <property type="evidence" value="ECO:0007669"/>
    <property type="project" value="TreeGrafter"/>
</dbReference>
<evidence type="ECO:0000313" key="17">
    <source>
        <dbReference type="EMBL" id="KAG2220402.1"/>
    </source>
</evidence>
<feature type="compositionally biased region" description="Basic and acidic residues" evidence="13">
    <location>
        <begin position="648"/>
        <end position="658"/>
    </location>
</feature>
<evidence type="ECO:0000256" key="9">
    <source>
        <dbReference type="ARBA" id="ARBA00023163"/>
    </source>
</evidence>
<dbReference type="CDD" id="cd06085">
    <property type="entry name" value="KOW_Spt5_5"/>
    <property type="match status" value="1"/>
</dbReference>
<keyword evidence="9 12" id="KW-0804">Transcription</keyword>
<comment type="subcellular location">
    <subcellularLocation>
        <location evidence="1 12">Nucleus</location>
    </subcellularLocation>
</comment>
<feature type="domain" description="KOW" evidence="15">
    <location>
        <begin position="595"/>
        <end position="620"/>
    </location>
</feature>
<evidence type="ECO:0000256" key="12">
    <source>
        <dbReference type="PIRNR" id="PIRNR036945"/>
    </source>
</evidence>
<dbReference type="OrthoDB" id="28901at2759"/>
<feature type="compositionally biased region" description="Low complexity" evidence="13">
    <location>
        <begin position="952"/>
        <end position="975"/>
    </location>
</feature>
<organism evidence="17 18">
    <name type="scientific">Circinella minor</name>
    <dbReference type="NCBI Taxonomy" id="1195481"/>
    <lineage>
        <taxon>Eukaryota</taxon>
        <taxon>Fungi</taxon>
        <taxon>Fungi incertae sedis</taxon>
        <taxon>Mucoromycota</taxon>
        <taxon>Mucoromycotina</taxon>
        <taxon>Mucoromycetes</taxon>
        <taxon>Mucorales</taxon>
        <taxon>Lichtheimiaceae</taxon>
        <taxon>Circinella</taxon>
    </lineage>
</organism>
<dbReference type="SMART" id="SM01104">
    <property type="entry name" value="CTD"/>
    <property type="match status" value="1"/>
</dbReference>
<keyword evidence="10 12" id="KW-0539">Nucleus</keyword>
<dbReference type="InterPro" id="IPR039385">
    <property type="entry name" value="NGN_Euk"/>
</dbReference>
<dbReference type="InterPro" id="IPR041977">
    <property type="entry name" value="KOW_Spt5_4"/>
</dbReference>
<dbReference type="Pfam" id="PF11942">
    <property type="entry name" value="Spt5_N"/>
    <property type="match status" value="1"/>
</dbReference>
<name>A0A8H7VIR2_9FUNG</name>
<feature type="compositionally biased region" description="Polar residues" evidence="13">
    <location>
        <begin position="836"/>
        <end position="849"/>
    </location>
</feature>
<evidence type="ECO:0000256" key="1">
    <source>
        <dbReference type="ARBA" id="ARBA00004123"/>
    </source>
</evidence>
<proteinExistence type="inferred from homology"/>
<feature type="compositionally biased region" description="Acidic residues" evidence="13">
    <location>
        <begin position="9"/>
        <end position="43"/>
    </location>
</feature>
<feature type="domain" description="KOW" evidence="15">
    <location>
        <begin position="702"/>
        <end position="729"/>
    </location>
</feature>
<evidence type="ECO:0000313" key="18">
    <source>
        <dbReference type="Proteomes" id="UP000646827"/>
    </source>
</evidence>
<evidence type="ECO:0000256" key="11">
    <source>
        <dbReference type="ARBA" id="ARBA00024691"/>
    </source>
</evidence>
<keyword evidence="8" id="KW-0010">Activator</keyword>
<feature type="region of interest" description="Disordered" evidence="13">
    <location>
        <begin position="1"/>
        <end position="96"/>
    </location>
</feature>
<feature type="domain" description="KOW" evidence="15">
    <location>
        <begin position="421"/>
        <end position="448"/>
    </location>
</feature>
<evidence type="ECO:0000259" key="15">
    <source>
        <dbReference type="SMART" id="SM00739"/>
    </source>
</evidence>
<dbReference type="PIRSF" id="PIRSF036945">
    <property type="entry name" value="Spt5"/>
    <property type="match status" value="1"/>
</dbReference>
<dbReference type="EMBL" id="JAEPRB010000141">
    <property type="protein sequence ID" value="KAG2220402.1"/>
    <property type="molecule type" value="Genomic_DNA"/>
</dbReference>
<dbReference type="PANTHER" id="PTHR11125:SF7">
    <property type="entry name" value="TRANSCRIPTION ELONGATION FACTOR SPT5"/>
    <property type="match status" value="1"/>
</dbReference>
<dbReference type="InterPro" id="IPR006645">
    <property type="entry name" value="NGN-like_dom"/>
</dbReference>
<evidence type="ECO:0000256" key="3">
    <source>
        <dbReference type="ARBA" id="ARBA00020181"/>
    </source>
</evidence>
<feature type="region of interest" description="Disordered" evidence="13">
    <location>
        <begin position="758"/>
        <end position="998"/>
    </location>
</feature>
<keyword evidence="18" id="KW-1185">Reference proteome</keyword>
<evidence type="ECO:0000256" key="10">
    <source>
        <dbReference type="ARBA" id="ARBA00023242"/>
    </source>
</evidence>
<feature type="compositionally biased region" description="Polar residues" evidence="13">
    <location>
        <begin position="800"/>
        <end position="826"/>
    </location>
</feature>
<feature type="domain" description="KOW" evidence="15">
    <location>
        <begin position="473"/>
        <end position="500"/>
    </location>
</feature>
<feature type="compositionally biased region" description="Gly residues" evidence="13">
    <location>
        <begin position="679"/>
        <end position="697"/>
    </location>
</feature>
<evidence type="ECO:0000256" key="6">
    <source>
        <dbReference type="ARBA" id="ARBA00022737"/>
    </source>
</evidence>
<dbReference type="InterPro" id="IPR022581">
    <property type="entry name" value="Spt5_N"/>
</dbReference>
<dbReference type="InterPro" id="IPR041978">
    <property type="entry name" value="KOW_Spt5_5"/>
</dbReference>
<dbReference type="InterPro" id="IPR039659">
    <property type="entry name" value="SPT5"/>
</dbReference>
<dbReference type="InterPro" id="IPR024945">
    <property type="entry name" value="Spt5_C_dom"/>
</dbReference>
<accession>A0A8H7VIR2</accession>
<dbReference type="Pfam" id="PF23037">
    <property type="entry name" value="KOWx_SPT5"/>
    <property type="match status" value="1"/>
</dbReference>
<dbReference type="SUPFAM" id="SSF50104">
    <property type="entry name" value="Translation proteins SH3-like domain"/>
    <property type="match status" value="1"/>
</dbReference>
<comment type="similarity">
    <text evidence="2 12">Belongs to the SPT5 family.</text>
</comment>
<keyword evidence="4" id="KW-0678">Repressor</keyword>
<evidence type="ECO:0000256" key="7">
    <source>
        <dbReference type="ARBA" id="ARBA00023015"/>
    </source>
</evidence>
<dbReference type="InterPro" id="IPR005100">
    <property type="entry name" value="NGN-domain"/>
</dbReference>
<keyword evidence="5" id="KW-0597">Phosphoprotein</keyword>
<dbReference type="Pfam" id="PF23290">
    <property type="entry name" value="KOW5_SPT5"/>
    <property type="match status" value="1"/>
</dbReference>
<keyword evidence="7" id="KW-0805">Transcription regulation</keyword>
<dbReference type="InterPro" id="IPR005824">
    <property type="entry name" value="KOW"/>
</dbReference>
<dbReference type="FunFam" id="3.30.70.940:FF:000005">
    <property type="entry name" value="Transcription elongation factor SPT5"/>
    <property type="match status" value="1"/>
</dbReference>
<protein>
    <recommendedName>
        <fullName evidence="3 12">Transcription elongation factor SPT5</fullName>
    </recommendedName>
</protein>
<reference evidence="17 18" key="1">
    <citation type="submission" date="2020-12" db="EMBL/GenBank/DDBJ databases">
        <title>Metabolic potential, ecology and presence of endohyphal bacteria is reflected in genomic diversity of Mucoromycotina.</title>
        <authorList>
            <person name="Muszewska A."/>
            <person name="Okrasinska A."/>
            <person name="Steczkiewicz K."/>
            <person name="Drgas O."/>
            <person name="Orlowska M."/>
            <person name="Perlinska-Lenart U."/>
            <person name="Aleksandrzak-Piekarczyk T."/>
            <person name="Szatraj K."/>
            <person name="Zielenkiewicz U."/>
            <person name="Pilsyk S."/>
            <person name="Malc E."/>
            <person name="Mieczkowski P."/>
            <person name="Kruszewska J.S."/>
            <person name="Biernat P."/>
            <person name="Pawlowska J."/>
        </authorList>
    </citation>
    <scope>NUCLEOTIDE SEQUENCE [LARGE SCALE GENOMIC DNA]</scope>
    <source>
        <strain evidence="17 18">CBS 142.35</strain>
    </source>
</reference>
<dbReference type="CDD" id="cd09888">
    <property type="entry name" value="NGN_Euk"/>
    <property type="match status" value="1"/>
</dbReference>
<sequence>MRNPKTSEYIEDMDEEDDVPYDEEEEVEENDDDVDEEEDEDDDPRPRKRTANPFIDEMALVDEDEEEEEEEEDYGREDGFIDEEPEEVPSDASMQRRHLDLDRRRREMEGMDDEQVAAFYAQKYGGRRPQTFKSSEEVPQQLLLPSVNDPNLWMVKCKPGKEKDIVLGMMKRYFDRLYSDVPLDTFSSFARESLKGYVYIEARRLAHVQQAIANIPHVYQTTLMLVPIQDMVDSINVQKKATEIPVGGWVRVTRGTYNGDLAKVLEVSDSQDTALVKLIPRLALDQEEDDYKLNNNRSTIDNTHELNAPAATDDDNNKKRKKPATVRPPQRLFNPERLSKRHIANLQKKGPYWVLNNDSFRDGYLEKNVKVTSLQIEDVSPSLEEITRFIGDSVNGEDADRALDLSAASLQAVNDAQATSLLQPGDRVEVIEGDMIHSIGTLESVNDGSVRVTLDMGGFKKAVTLAAKQVRKKFTEGDHVKVIHGLRKDESGMVVKVEGNVITIVSDSSLEEVKVFGKDLRVAAEVTLGKTSIGNYELHDLVQLDFHTVGIIVKVDKNTFKVMTQNGDIRTMSPHQITNKRNTQNAVATDANGHSIAAGDTVMEVRGERRTCTVLHIYRQQVFLHSRENMANYGVWVENTRSVVSMSPKDRQTPRDNNMRQPHNGQNFRGGFDGRGRGRGGAGAGAAPGRGGFFGRGRGGRDNLISKTVRVTQGPHKGYVGIVKDATDSMARVELHTNSKVINVDKAKLVLIGVKGETVGPVLDGNSHHQQRQDSYSSRAPMTPNKRYGDGGMTPRHYASGSQTPAWNMSSRTPNPYANNSSSDGSKTPAWDLGSKTPNPYASRNNDGSKTPAWDSGSKTPSWKAETPRWNSSGGRTPGFNDYGDRSPTWSGSNSRYADRDVAPTPAAHNLAPATPVASSNNVAPSPAPFPQTPGAGFPQTPYESAPTPYDGAPTPGANLAPATPAALTAPTPAAHMLSAPTPGGYIPSTPAGSVQPQTPFRPTGGDYGHIEEQAEDTSDWPIEEIEVKVTRSGDGAQQGQLASILSVNSSSRTCSVTLNDSGSRIELPFDNIEPVRPSKKDPVKVLLGQHRGGIGALIGVDGHDGILRLKGQGTAFKFVSINHVGKYTGSEISNGAV</sequence>
<feature type="domain" description="Spt5 C-terminal" evidence="16">
    <location>
        <begin position="801"/>
        <end position="991"/>
    </location>
</feature>
<dbReference type="CDD" id="cd06086">
    <property type="entry name" value="KOW_Spt5_6"/>
    <property type="match status" value="1"/>
</dbReference>
<dbReference type="Pfam" id="PF12815">
    <property type="entry name" value="CTD"/>
    <property type="match status" value="1"/>
</dbReference>
<evidence type="ECO:0000256" key="2">
    <source>
        <dbReference type="ARBA" id="ARBA00006956"/>
    </source>
</evidence>
<dbReference type="InterPro" id="IPR036735">
    <property type="entry name" value="NGN_dom_sf"/>
</dbReference>
<evidence type="ECO:0000259" key="16">
    <source>
        <dbReference type="SMART" id="SM01104"/>
    </source>
</evidence>
<keyword evidence="6" id="KW-0677">Repeat</keyword>
<feature type="domain" description="NusG-like N-terminal" evidence="14">
    <location>
        <begin position="149"/>
        <end position="238"/>
    </location>
</feature>
<feature type="domain" description="KOW" evidence="15">
    <location>
        <begin position="1077"/>
        <end position="1104"/>
    </location>
</feature>
<dbReference type="InterPro" id="IPR014722">
    <property type="entry name" value="Rib_uL2_dom2"/>
</dbReference>
<evidence type="ECO:0000256" key="5">
    <source>
        <dbReference type="ARBA" id="ARBA00022553"/>
    </source>
</evidence>
<dbReference type="Pfam" id="PF23284">
    <property type="entry name" value="KOW2_Spt5"/>
    <property type="match status" value="1"/>
</dbReference>
<dbReference type="SMART" id="SM00738">
    <property type="entry name" value="NGN"/>
    <property type="match status" value="1"/>
</dbReference>
<dbReference type="GO" id="GO:0032784">
    <property type="term" value="P:regulation of DNA-templated transcription elongation"/>
    <property type="evidence" value="ECO:0007669"/>
    <property type="project" value="InterPro"/>
</dbReference>
<dbReference type="PROSITE" id="PS50890">
    <property type="entry name" value="PUA"/>
    <property type="match status" value="1"/>
</dbReference>
<comment type="function">
    <text evidence="11 12">The SPT4-SPT5 complex mediates both activation and inhibition of transcription elongation, and plays a role in pre-mRNA processing. This complex seems to be important for the stability of the RNA polymerase II elongation machinery on the chromatin template but not for the inherent ability of this machinery to translocate down the gene.</text>
</comment>
<dbReference type="CDD" id="cd06084">
    <property type="entry name" value="KOW_Spt5_4"/>
    <property type="match status" value="1"/>
</dbReference>
<dbReference type="Pfam" id="PF23291">
    <property type="entry name" value="KOW4_SPT5"/>
    <property type="match status" value="1"/>
</dbReference>
<gene>
    <name evidence="17" type="ORF">INT45_000627</name>
</gene>
<dbReference type="SMART" id="SM00739">
    <property type="entry name" value="KOW"/>
    <property type="match status" value="6"/>
</dbReference>
<evidence type="ECO:0000256" key="8">
    <source>
        <dbReference type="ARBA" id="ARBA00023159"/>
    </source>
</evidence>
<dbReference type="InterPro" id="IPR041976">
    <property type="entry name" value="KOW_Spt5_3"/>
</dbReference>
<dbReference type="InterPro" id="IPR041975">
    <property type="entry name" value="KOW_Spt5_2"/>
</dbReference>
<evidence type="ECO:0000256" key="13">
    <source>
        <dbReference type="SAM" id="MobiDB-lite"/>
    </source>
</evidence>
<dbReference type="GO" id="GO:0006357">
    <property type="term" value="P:regulation of transcription by RNA polymerase II"/>
    <property type="evidence" value="ECO:0007669"/>
    <property type="project" value="InterPro"/>
</dbReference>
<dbReference type="Pfam" id="PF03439">
    <property type="entry name" value="Spt5-NGN"/>
    <property type="match status" value="1"/>
</dbReference>
<feature type="compositionally biased region" description="Acidic residues" evidence="13">
    <location>
        <begin position="59"/>
        <end position="89"/>
    </location>
</feature>
<dbReference type="GO" id="GO:0006368">
    <property type="term" value="P:transcription elongation by RNA polymerase II"/>
    <property type="evidence" value="ECO:0007669"/>
    <property type="project" value="TreeGrafter"/>
</dbReference>
<dbReference type="InterPro" id="IPR008991">
    <property type="entry name" value="Translation_prot_SH3-like_sf"/>
</dbReference>
<dbReference type="InterPro" id="IPR057934">
    <property type="entry name" value="KOW_Spt5_7"/>
</dbReference>
<dbReference type="InterPro" id="IPR017071">
    <property type="entry name" value="TF_Spt5_eukaryote"/>
</dbReference>
<dbReference type="Gene3D" id="2.30.30.30">
    <property type="match status" value="3"/>
</dbReference>
<comment type="caution">
    <text evidence="17">The sequence shown here is derived from an EMBL/GenBank/DDBJ whole genome shotgun (WGS) entry which is preliminary data.</text>
</comment>
<dbReference type="CDD" id="cd06082">
    <property type="entry name" value="KOW_Spt5_2"/>
    <property type="match status" value="1"/>
</dbReference>
<feature type="region of interest" description="Disordered" evidence="13">
    <location>
        <begin position="645"/>
        <end position="700"/>
    </location>
</feature>
<feature type="domain" description="KOW" evidence="15">
    <location>
        <begin position="243"/>
        <end position="270"/>
    </location>
</feature>
<feature type="region of interest" description="Disordered" evidence="13">
    <location>
        <begin position="293"/>
        <end position="330"/>
    </location>
</feature>
<dbReference type="CDD" id="cd06083">
    <property type="entry name" value="KOW_Spt5_3"/>
    <property type="match status" value="1"/>
</dbReference>
<evidence type="ECO:0000256" key="4">
    <source>
        <dbReference type="ARBA" id="ARBA00022491"/>
    </source>
</evidence>
<evidence type="ECO:0000259" key="14">
    <source>
        <dbReference type="SMART" id="SM00738"/>
    </source>
</evidence>
<dbReference type="Proteomes" id="UP000646827">
    <property type="component" value="Unassembled WGS sequence"/>
</dbReference>
<dbReference type="GO" id="GO:0032044">
    <property type="term" value="C:DSIF complex"/>
    <property type="evidence" value="ECO:0007669"/>
    <property type="project" value="TreeGrafter"/>
</dbReference>
<dbReference type="Pfam" id="PF23287">
    <property type="entry name" value="KOW7_SPT5"/>
    <property type="match status" value="1"/>
</dbReference>
<dbReference type="CDD" id="cd06081">
    <property type="entry name" value="KOW_Spt5_1"/>
    <property type="match status" value="1"/>
</dbReference>
<dbReference type="InterPro" id="IPR057936">
    <property type="entry name" value="KOWx_Spt5"/>
</dbReference>
<dbReference type="Pfam" id="PF23042">
    <property type="entry name" value="KOW1_SPT5"/>
    <property type="match status" value="1"/>
</dbReference>
<dbReference type="AlphaFoldDB" id="A0A8H7VIR2"/>
<dbReference type="InterPro" id="IPR041973">
    <property type="entry name" value="KOW_Spt5_1"/>
</dbReference>
<dbReference type="PANTHER" id="PTHR11125">
    <property type="entry name" value="SUPPRESSOR OF TY 5"/>
    <property type="match status" value="1"/>
</dbReference>